<dbReference type="GO" id="GO:0016758">
    <property type="term" value="F:hexosyltransferase activity"/>
    <property type="evidence" value="ECO:0007669"/>
    <property type="project" value="TreeGrafter"/>
</dbReference>
<dbReference type="Gene3D" id="3.20.20.80">
    <property type="entry name" value="Glycosidases"/>
    <property type="match status" value="1"/>
</dbReference>
<dbReference type="GO" id="GO:0005886">
    <property type="term" value="C:plasma membrane"/>
    <property type="evidence" value="ECO:0007669"/>
    <property type="project" value="TreeGrafter"/>
</dbReference>
<feature type="transmembrane region" description="Helical" evidence="10">
    <location>
        <begin position="419"/>
        <end position="437"/>
    </location>
</feature>
<dbReference type="Proteomes" id="UP000178659">
    <property type="component" value="Unassembled WGS sequence"/>
</dbReference>
<accession>A0A1G1VFN0</accession>
<comment type="caution">
    <text evidence="12">The sequence shown here is derived from an EMBL/GenBank/DDBJ whole genome shotgun (WGS) entry which is preliminary data.</text>
</comment>
<evidence type="ECO:0000256" key="7">
    <source>
        <dbReference type="ARBA" id="ARBA00023136"/>
    </source>
</evidence>
<dbReference type="InterPro" id="IPR022790">
    <property type="entry name" value="GH26_dom"/>
</dbReference>
<dbReference type="InterPro" id="IPR001173">
    <property type="entry name" value="Glyco_trans_2-like"/>
</dbReference>
<feature type="transmembrane region" description="Helical" evidence="10">
    <location>
        <begin position="488"/>
        <end position="509"/>
    </location>
</feature>
<gene>
    <name evidence="12" type="ORF">A3A77_03825</name>
</gene>
<dbReference type="PANTHER" id="PTHR43867">
    <property type="entry name" value="CELLULOSE SYNTHASE CATALYTIC SUBUNIT A [UDP-FORMING]"/>
    <property type="match status" value="1"/>
</dbReference>
<proteinExistence type="inferred from homology"/>
<evidence type="ECO:0000256" key="6">
    <source>
        <dbReference type="ARBA" id="ARBA00022989"/>
    </source>
</evidence>
<feature type="active site" description="Nucleophile" evidence="9">
    <location>
        <position position="848"/>
    </location>
</feature>
<keyword evidence="8 9" id="KW-0326">Glycosidase</keyword>
<dbReference type="InterPro" id="IPR029044">
    <property type="entry name" value="Nucleotide-diphossugar_trans"/>
</dbReference>
<feature type="transmembrane region" description="Helical" evidence="10">
    <location>
        <begin position="449"/>
        <end position="468"/>
    </location>
</feature>
<organism evidence="12 13">
    <name type="scientific">Candidatus Blackburnbacteria bacterium RIFCSPLOWO2_01_FULL_40_20</name>
    <dbReference type="NCBI Taxonomy" id="1797519"/>
    <lineage>
        <taxon>Bacteria</taxon>
        <taxon>Candidatus Blackburniibacteriota</taxon>
    </lineage>
</organism>
<dbReference type="SUPFAM" id="SSF51445">
    <property type="entry name" value="(Trans)glycosidases"/>
    <property type="match status" value="1"/>
</dbReference>
<feature type="transmembrane region" description="Helical" evidence="10">
    <location>
        <begin position="6"/>
        <end position="27"/>
    </location>
</feature>
<keyword evidence="3" id="KW-0808">Transferase</keyword>
<evidence type="ECO:0000259" key="11">
    <source>
        <dbReference type="PROSITE" id="PS51764"/>
    </source>
</evidence>
<evidence type="ECO:0000256" key="8">
    <source>
        <dbReference type="ARBA" id="ARBA00023295"/>
    </source>
</evidence>
<evidence type="ECO:0000256" key="3">
    <source>
        <dbReference type="ARBA" id="ARBA00022679"/>
    </source>
</evidence>
<dbReference type="PANTHER" id="PTHR43867:SF2">
    <property type="entry name" value="CELLULOSE SYNTHASE CATALYTIC SUBUNIT A [UDP-FORMING]"/>
    <property type="match status" value="1"/>
</dbReference>
<name>A0A1G1VFN0_9BACT</name>
<keyword evidence="7 10" id="KW-0472">Membrane</keyword>
<dbReference type="SUPFAM" id="SSF53448">
    <property type="entry name" value="Nucleotide-diphospho-sugar transferases"/>
    <property type="match status" value="1"/>
</dbReference>
<feature type="transmembrane region" description="Helical" evidence="10">
    <location>
        <begin position="388"/>
        <end position="407"/>
    </location>
</feature>
<dbReference type="GO" id="GO:0004553">
    <property type="term" value="F:hydrolase activity, hydrolyzing O-glycosyl compounds"/>
    <property type="evidence" value="ECO:0007669"/>
    <property type="project" value="InterPro"/>
</dbReference>
<evidence type="ECO:0000313" key="12">
    <source>
        <dbReference type="EMBL" id="OGY14076.1"/>
    </source>
</evidence>
<feature type="domain" description="GH26" evidence="11">
    <location>
        <begin position="603"/>
        <end position="905"/>
    </location>
</feature>
<feature type="active site" description="Proton donor" evidence="9">
    <location>
        <position position="738"/>
    </location>
</feature>
<keyword evidence="5 9" id="KW-0378">Hydrolase</keyword>
<dbReference type="InterPro" id="IPR017853">
    <property type="entry name" value="GH"/>
</dbReference>
<sequence length="932" mass="107131">MKKILSLIKIYTIIVSLLALLIVLRVVKTIISWLQEIIKKLVAIIKKAAFISVVLYGIILLTAYTYFRAQLVNTEPFIVVFSVILFIAELHTIFHLYGMFYSIWPRKYPKYLRLNRDKGLHINMFVCVCGEPVEIVRNTILGAKQAAHYYQKLIKPIHKPRVIILNDGFVAKKENRFEIAKLCRKLKVEHIARRKPGGFKAGNINNALSKTASLDPDNTIDIIFDSDFAAKKEFLTEITKPFTDKNIDFVQSPQRYQNEDTWVAKASAAHQIFFFDYVCPAKGYDNSLFLCGTNFAIRRSALESVGGLDTRFITEDYATSLNLHLSGKRGVFMPKVLALGFAPTSLKQYFGQQQRWSKGNFDVTRAYLKQILFGPLTIKQKLHYILSATYYLIGLRDLILMLAPIPYLFFDIPLIKTNTITFLAFVYGPLLVYNFILYTKTFKHPIKSIVLDIVSFPVFTVAFFSSLLQKNLAFVVTIKKYERENPFSVYKIQFTVAIILLCGLTFSLLRGNNISFGTYVNYFWAIFDVAFLLLGFFLIAKENSYLGIFDNAIKNVKSLLSPKRYFAPAKQFIIKSTVALTTSFTMFNFIGTIDSKGNFVLLPQAKTVQVKYASSQELLVPTNGVYYGYYLPELNKQPYNSPTNLMEGEKPTLVMYYQDWSKSSGFNKDFVQSLYNKNVIPVITWEPWDSQQTNTKLINQNEYSLEAIIQGKHDNYIRAWAKGAAKFKNPFFLRFAHEMNGNWYPWGNVNGNTPEDYKAMWIHVHDIFEQEGASNVIWAWTPNNTDENGNNENVLEYFPGHMYVDWVGFSGFNWGKTYSFNRWTSFKDLSKGIYQHLVQLNLPIMVAETSSVSRGGNKTLWLKKTLTEDIPSMKLIKAVIFYNQDFKAADFSLESQATHLAIENDITKNAYYIKYPLLSYSNFRQVALLDQE</sequence>
<feature type="transmembrane region" description="Helical" evidence="10">
    <location>
        <begin position="79"/>
        <end position="104"/>
    </location>
</feature>
<dbReference type="PROSITE" id="PS51764">
    <property type="entry name" value="GH26"/>
    <property type="match status" value="1"/>
</dbReference>
<feature type="transmembrane region" description="Helical" evidence="10">
    <location>
        <begin position="521"/>
        <end position="540"/>
    </location>
</feature>
<keyword evidence="4 10" id="KW-0812">Transmembrane</keyword>
<evidence type="ECO:0000256" key="9">
    <source>
        <dbReference type="PROSITE-ProRule" id="PRU01100"/>
    </source>
</evidence>
<evidence type="ECO:0000256" key="2">
    <source>
        <dbReference type="ARBA" id="ARBA00022676"/>
    </source>
</evidence>
<evidence type="ECO:0000256" key="10">
    <source>
        <dbReference type="SAM" id="Phobius"/>
    </source>
</evidence>
<evidence type="ECO:0000313" key="13">
    <source>
        <dbReference type="Proteomes" id="UP000178659"/>
    </source>
</evidence>
<dbReference type="InterPro" id="IPR050321">
    <property type="entry name" value="Glycosyltr_2/OpgH_subfam"/>
</dbReference>
<feature type="transmembrane region" description="Helical" evidence="10">
    <location>
        <begin position="48"/>
        <end position="67"/>
    </location>
</feature>
<evidence type="ECO:0000256" key="4">
    <source>
        <dbReference type="ARBA" id="ARBA00022692"/>
    </source>
</evidence>
<dbReference type="EMBL" id="MHCC01000003">
    <property type="protein sequence ID" value="OGY14076.1"/>
    <property type="molecule type" value="Genomic_DNA"/>
</dbReference>
<evidence type="ECO:0000256" key="5">
    <source>
        <dbReference type="ARBA" id="ARBA00022801"/>
    </source>
</evidence>
<dbReference type="Pfam" id="PF13632">
    <property type="entry name" value="Glyco_trans_2_3"/>
    <property type="match status" value="1"/>
</dbReference>
<comment type="similarity">
    <text evidence="9">Belongs to the glycosyl hydrolase 26 family.</text>
</comment>
<comment type="subcellular location">
    <subcellularLocation>
        <location evidence="1">Membrane</location>
        <topology evidence="1">Multi-pass membrane protein</topology>
    </subcellularLocation>
</comment>
<evidence type="ECO:0000256" key="1">
    <source>
        <dbReference type="ARBA" id="ARBA00004141"/>
    </source>
</evidence>
<protein>
    <recommendedName>
        <fullName evidence="11">GH26 domain-containing protein</fullName>
    </recommendedName>
</protein>
<dbReference type="AlphaFoldDB" id="A0A1G1VFN0"/>
<keyword evidence="6 10" id="KW-1133">Transmembrane helix</keyword>
<dbReference type="Pfam" id="PF02156">
    <property type="entry name" value="Glyco_hydro_26"/>
    <property type="match status" value="1"/>
</dbReference>
<keyword evidence="2" id="KW-0328">Glycosyltransferase</keyword>
<reference evidence="12 13" key="1">
    <citation type="journal article" date="2016" name="Nat. Commun.">
        <title>Thousands of microbial genomes shed light on interconnected biogeochemical processes in an aquifer system.</title>
        <authorList>
            <person name="Anantharaman K."/>
            <person name="Brown C.T."/>
            <person name="Hug L.A."/>
            <person name="Sharon I."/>
            <person name="Castelle C.J."/>
            <person name="Probst A.J."/>
            <person name="Thomas B.C."/>
            <person name="Singh A."/>
            <person name="Wilkins M.J."/>
            <person name="Karaoz U."/>
            <person name="Brodie E.L."/>
            <person name="Williams K.H."/>
            <person name="Hubbard S.S."/>
            <person name="Banfield J.F."/>
        </authorList>
    </citation>
    <scope>NUCLEOTIDE SEQUENCE [LARGE SCALE GENOMIC DNA]</scope>
</reference>
<dbReference type="Gene3D" id="3.90.550.10">
    <property type="entry name" value="Spore Coat Polysaccharide Biosynthesis Protein SpsA, Chain A"/>
    <property type="match status" value="1"/>
</dbReference>